<dbReference type="Proteomes" id="UP001305702">
    <property type="component" value="Chromosome"/>
</dbReference>
<dbReference type="AlphaFoldDB" id="A0AA96LBQ6"/>
<dbReference type="EMBL" id="CP130318">
    <property type="protein sequence ID" value="WNQ09151.1"/>
    <property type="molecule type" value="Genomic_DNA"/>
</dbReference>
<keyword evidence="1" id="KW-0812">Transmembrane</keyword>
<keyword evidence="1" id="KW-0472">Membrane</keyword>
<evidence type="ECO:0000313" key="3">
    <source>
        <dbReference type="Proteomes" id="UP001305702"/>
    </source>
</evidence>
<proteinExistence type="predicted"/>
<evidence type="ECO:0000313" key="2">
    <source>
        <dbReference type="EMBL" id="WNQ09151.1"/>
    </source>
</evidence>
<dbReference type="KEGG" id="paun:MJA45_16020"/>
<protein>
    <recommendedName>
        <fullName evidence="4">Methyltransferase</fullName>
    </recommendedName>
</protein>
<dbReference type="RefSeq" id="WP_315602920.1">
    <property type="nucleotide sequence ID" value="NZ_CP130318.1"/>
</dbReference>
<accession>A0AA96LBQ6</accession>
<keyword evidence="1" id="KW-1133">Transmembrane helix</keyword>
<organism evidence="2 3">
    <name type="scientific">Paenibacillus aurantius</name>
    <dbReference type="NCBI Taxonomy" id="2918900"/>
    <lineage>
        <taxon>Bacteria</taxon>
        <taxon>Bacillati</taxon>
        <taxon>Bacillota</taxon>
        <taxon>Bacilli</taxon>
        <taxon>Bacillales</taxon>
        <taxon>Paenibacillaceae</taxon>
        <taxon>Paenibacillus</taxon>
    </lineage>
</organism>
<feature type="transmembrane region" description="Helical" evidence="1">
    <location>
        <begin position="44"/>
        <end position="65"/>
    </location>
</feature>
<evidence type="ECO:0008006" key="4">
    <source>
        <dbReference type="Google" id="ProtNLM"/>
    </source>
</evidence>
<keyword evidence="3" id="KW-1185">Reference proteome</keyword>
<reference evidence="2 3" key="1">
    <citation type="submission" date="2022-02" db="EMBL/GenBank/DDBJ databases">
        <title>Paenibacillus sp. MBLB1776 Whole Genome Shotgun Sequencing.</title>
        <authorList>
            <person name="Hwang C.Y."/>
            <person name="Cho E.-S."/>
            <person name="Seo M.-J."/>
        </authorList>
    </citation>
    <scope>NUCLEOTIDE SEQUENCE [LARGE SCALE GENOMIC DNA]</scope>
    <source>
        <strain evidence="2 3">MBLB1776</strain>
    </source>
</reference>
<evidence type="ECO:0000256" key="1">
    <source>
        <dbReference type="SAM" id="Phobius"/>
    </source>
</evidence>
<name>A0AA96LBQ6_9BACL</name>
<sequence length="171" mass="20233">MSRKWERMVEKNRKTANKRRLKQGQERISYSGTEEVEVFRGRSWILPLVLILFAAAYALAFYGYYDQDTSFWITVACYGLLGLFLFAFRRPILRIGRNRISSRRFAGDKWLEPGEIDEIILSPRTAVIQLKEKRVRWIFTRFLHRMPIGDLSARLREYAARHGVKLTEQSK</sequence>
<feature type="transmembrane region" description="Helical" evidence="1">
    <location>
        <begin position="71"/>
        <end position="88"/>
    </location>
</feature>
<gene>
    <name evidence="2" type="ORF">MJA45_16020</name>
</gene>